<organism evidence="1 2">
    <name type="scientific">Cetraspora pellucida</name>
    <dbReference type="NCBI Taxonomy" id="1433469"/>
    <lineage>
        <taxon>Eukaryota</taxon>
        <taxon>Fungi</taxon>
        <taxon>Fungi incertae sedis</taxon>
        <taxon>Mucoromycota</taxon>
        <taxon>Glomeromycotina</taxon>
        <taxon>Glomeromycetes</taxon>
        <taxon>Diversisporales</taxon>
        <taxon>Gigasporaceae</taxon>
        <taxon>Cetraspora</taxon>
    </lineage>
</organism>
<feature type="non-terminal residue" evidence="1">
    <location>
        <position position="1"/>
    </location>
</feature>
<dbReference type="Proteomes" id="UP000789366">
    <property type="component" value="Unassembled WGS sequence"/>
</dbReference>
<reference evidence="1" key="1">
    <citation type="submission" date="2021-06" db="EMBL/GenBank/DDBJ databases">
        <authorList>
            <person name="Kallberg Y."/>
            <person name="Tangrot J."/>
            <person name="Rosling A."/>
        </authorList>
    </citation>
    <scope>NUCLEOTIDE SEQUENCE</scope>
    <source>
        <strain evidence="1">28 12/20/2015</strain>
    </source>
</reference>
<dbReference type="EMBL" id="CAJVPW010024727">
    <property type="protein sequence ID" value="CAG8706017.1"/>
    <property type="molecule type" value="Genomic_DNA"/>
</dbReference>
<evidence type="ECO:0000313" key="1">
    <source>
        <dbReference type="EMBL" id="CAG8706017.1"/>
    </source>
</evidence>
<accession>A0ACA9PEF6</accession>
<proteinExistence type="predicted"/>
<comment type="caution">
    <text evidence="1">The sequence shown here is derived from an EMBL/GenBank/DDBJ whole genome shotgun (WGS) entry which is preliminary data.</text>
</comment>
<sequence length="44" mass="5209">KEVGIDENISVFEKQLEDNKIPRDKHHINDKRLRKEAISEVEAH</sequence>
<evidence type="ECO:0000313" key="2">
    <source>
        <dbReference type="Proteomes" id="UP000789366"/>
    </source>
</evidence>
<protein>
    <submittedName>
        <fullName evidence="1">15307_t:CDS:1</fullName>
    </submittedName>
</protein>
<name>A0ACA9PEF6_9GLOM</name>
<keyword evidence="2" id="KW-1185">Reference proteome</keyword>
<gene>
    <name evidence="1" type="ORF">SPELUC_LOCUS11531</name>
</gene>